<gene>
    <name evidence="1" type="ORF">METZ01_LOCUS513127</name>
</gene>
<reference evidence="1" key="1">
    <citation type="submission" date="2018-05" db="EMBL/GenBank/DDBJ databases">
        <authorList>
            <person name="Lanie J.A."/>
            <person name="Ng W.-L."/>
            <person name="Kazmierczak K.M."/>
            <person name="Andrzejewski T.M."/>
            <person name="Davidsen T.M."/>
            <person name="Wayne K.J."/>
            <person name="Tettelin H."/>
            <person name="Glass J.I."/>
            <person name="Rusch D."/>
            <person name="Podicherti R."/>
            <person name="Tsui H.-C.T."/>
            <person name="Winkler M.E."/>
        </authorList>
    </citation>
    <scope>NUCLEOTIDE SEQUENCE</scope>
</reference>
<accession>A0A383EV35</accession>
<dbReference type="AlphaFoldDB" id="A0A383EV35"/>
<proteinExistence type="predicted"/>
<name>A0A383EV35_9ZZZZ</name>
<sequence>MCTKIILRFGTRALLLLSMMLIAACDSEGSDWQTAKSENTDEGYARYLELHP</sequence>
<dbReference type="EMBL" id="UINC01228803">
    <property type="protein sequence ID" value="SVE60273.1"/>
    <property type="molecule type" value="Genomic_DNA"/>
</dbReference>
<feature type="non-terminal residue" evidence="1">
    <location>
        <position position="52"/>
    </location>
</feature>
<protein>
    <submittedName>
        <fullName evidence="1">Uncharacterized protein</fullName>
    </submittedName>
</protein>
<dbReference type="PROSITE" id="PS51257">
    <property type="entry name" value="PROKAR_LIPOPROTEIN"/>
    <property type="match status" value="1"/>
</dbReference>
<organism evidence="1">
    <name type="scientific">marine metagenome</name>
    <dbReference type="NCBI Taxonomy" id="408172"/>
    <lineage>
        <taxon>unclassified sequences</taxon>
        <taxon>metagenomes</taxon>
        <taxon>ecological metagenomes</taxon>
    </lineage>
</organism>
<evidence type="ECO:0000313" key="1">
    <source>
        <dbReference type="EMBL" id="SVE60273.1"/>
    </source>
</evidence>